<dbReference type="InterPro" id="IPR004358">
    <property type="entry name" value="Sig_transdc_His_kin-like_C"/>
</dbReference>
<evidence type="ECO:0000313" key="8">
    <source>
        <dbReference type="EMBL" id="ADO69579.1"/>
    </source>
</evidence>
<evidence type="ECO:0000256" key="5">
    <source>
        <dbReference type="SAM" id="Coils"/>
    </source>
</evidence>
<keyword evidence="10" id="KW-1185">Reference proteome</keyword>
<keyword evidence="9" id="KW-0418">Kinase</keyword>
<feature type="domain" description="Response regulatory" evidence="7">
    <location>
        <begin position="24"/>
        <end position="171"/>
    </location>
</feature>
<reference evidence="9 11" key="1">
    <citation type="submission" date="2006-04" db="EMBL/GenBank/DDBJ databases">
        <authorList>
            <person name="Nierman W.C."/>
        </authorList>
    </citation>
    <scope>NUCLEOTIDE SEQUENCE [LARGE SCALE GENOMIC DNA]</scope>
    <source>
        <strain evidence="9 11">DW4/3-1</strain>
    </source>
</reference>
<evidence type="ECO:0000256" key="4">
    <source>
        <dbReference type="PROSITE-ProRule" id="PRU00169"/>
    </source>
</evidence>
<dbReference type="Gene3D" id="1.10.287.130">
    <property type="match status" value="1"/>
</dbReference>
<dbReference type="OrthoDB" id="9813024at2"/>
<dbReference type="EC" id="2.7.13.3" evidence="2"/>
<dbReference type="EMBL" id="AAMD01000006">
    <property type="protein sequence ID" value="EAU69374.1"/>
    <property type="molecule type" value="Genomic_DNA"/>
</dbReference>
<dbReference type="SUPFAM" id="SSF47384">
    <property type="entry name" value="Homodimeric domain of signal transducing histidine kinase"/>
    <property type="match status" value="1"/>
</dbReference>
<sequence>MPSSSIDGGRGEPVLSTSASTNRRILVIDDNRTIHEDFRKILCPPSGDDSLNAMETELFGPDERPTPLPGFEVDTATQGEDGVRMARTAREQHRPYAVAFVDIRMPPGIDGVETTYQLWAEDNDLQVVICSAYADYSWEEMMQRLGLSQRLLILRKPFDGIEVRQLAYSLTEKWELLLRSRLRMEDLARAIEERTRQLEVVNTRLAQAQRLEALGRLSAGLAHEINNPLSFILANLGHLRSTLEMEPSRLQPEEVQELRDACDESLEGAERIRRIIQNIKLFSRLDQAPRTQVDLHEVLEQALGEAQELIGPHTRLVREMEAVPMVCASETGLQQVFFGLLVNAAYALKEAVKEPQLRVATRLQEDGRVVVEIQDNGQGIAPEHLSRVFEPFFTTKRVGKSSGMGLSVCYGIVTGLGGDITVESTLGQGTTFRVLLPRGLADFELSPDSRGTGH</sequence>
<dbReference type="AlphaFoldDB" id="Q09CC8"/>
<dbReference type="PANTHER" id="PTHR43065">
    <property type="entry name" value="SENSOR HISTIDINE KINASE"/>
    <property type="match status" value="1"/>
</dbReference>
<dbReference type="PROSITE" id="PS50110">
    <property type="entry name" value="RESPONSE_REGULATORY"/>
    <property type="match status" value="1"/>
</dbReference>
<dbReference type="InterPro" id="IPR036097">
    <property type="entry name" value="HisK_dim/P_sf"/>
</dbReference>
<evidence type="ECO:0000256" key="3">
    <source>
        <dbReference type="ARBA" id="ARBA00022553"/>
    </source>
</evidence>
<dbReference type="EMBL" id="CP002271">
    <property type="protein sequence ID" value="ADO69579.1"/>
    <property type="molecule type" value="Genomic_DNA"/>
</dbReference>
<dbReference type="Pfam" id="PF02518">
    <property type="entry name" value="HATPase_c"/>
    <property type="match status" value="1"/>
</dbReference>
<dbReference type="InterPro" id="IPR003661">
    <property type="entry name" value="HisK_dim/P_dom"/>
</dbReference>
<evidence type="ECO:0000256" key="1">
    <source>
        <dbReference type="ARBA" id="ARBA00000085"/>
    </source>
</evidence>
<name>Q09CC8_STIAD</name>
<dbReference type="InterPro" id="IPR003594">
    <property type="entry name" value="HATPase_dom"/>
</dbReference>
<dbReference type="GO" id="GO:0000155">
    <property type="term" value="F:phosphorelay sensor kinase activity"/>
    <property type="evidence" value="ECO:0007669"/>
    <property type="project" value="InterPro"/>
</dbReference>
<dbReference type="Pfam" id="PF00072">
    <property type="entry name" value="Response_reg"/>
    <property type="match status" value="1"/>
</dbReference>
<dbReference type="KEGG" id="sur:STAUR_1775"/>
<dbReference type="InterPro" id="IPR001789">
    <property type="entry name" value="Sig_transdc_resp-reg_receiver"/>
</dbReference>
<evidence type="ECO:0000256" key="2">
    <source>
        <dbReference type="ARBA" id="ARBA00012438"/>
    </source>
</evidence>
<accession>Q09CC8</accession>
<dbReference type="PANTHER" id="PTHR43065:SF42">
    <property type="entry name" value="TWO-COMPONENT SENSOR PPRA"/>
    <property type="match status" value="1"/>
</dbReference>
<feature type="domain" description="Histidine kinase" evidence="6">
    <location>
        <begin position="220"/>
        <end position="440"/>
    </location>
</feature>
<dbReference type="SMART" id="SM00388">
    <property type="entry name" value="HisKA"/>
    <property type="match status" value="1"/>
</dbReference>
<dbReference type="SUPFAM" id="SSF55874">
    <property type="entry name" value="ATPase domain of HSP90 chaperone/DNA topoisomerase II/histidine kinase"/>
    <property type="match status" value="1"/>
</dbReference>
<keyword evidence="3 4" id="KW-0597">Phosphoprotein</keyword>
<dbReference type="CDD" id="cd00082">
    <property type="entry name" value="HisKA"/>
    <property type="match status" value="1"/>
</dbReference>
<dbReference type="SUPFAM" id="SSF52172">
    <property type="entry name" value="CheY-like"/>
    <property type="match status" value="1"/>
</dbReference>
<organism evidence="9 11">
    <name type="scientific">Stigmatella aurantiaca (strain DW4/3-1)</name>
    <dbReference type="NCBI Taxonomy" id="378806"/>
    <lineage>
        <taxon>Bacteria</taxon>
        <taxon>Pseudomonadati</taxon>
        <taxon>Myxococcota</taxon>
        <taxon>Myxococcia</taxon>
        <taxon>Myxococcales</taxon>
        <taxon>Cystobacterineae</taxon>
        <taxon>Archangiaceae</taxon>
        <taxon>Stigmatella</taxon>
    </lineage>
</organism>
<comment type="catalytic activity">
    <reaction evidence="1">
        <text>ATP + protein L-histidine = ADP + protein N-phospho-L-histidine.</text>
        <dbReference type="EC" id="2.7.13.3"/>
    </reaction>
</comment>
<feature type="coiled-coil region" evidence="5">
    <location>
        <begin position="184"/>
        <end position="211"/>
    </location>
</feature>
<dbReference type="Pfam" id="PF00512">
    <property type="entry name" value="HisKA"/>
    <property type="match status" value="1"/>
</dbReference>
<dbReference type="HOGENOM" id="CLU_000445_114_72_7"/>
<dbReference type="InterPro" id="IPR011006">
    <property type="entry name" value="CheY-like_superfamily"/>
</dbReference>
<dbReference type="STRING" id="378806.STAUR_1775"/>
<evidence type="ECO:0000313" key="11">
    <source>
        <dbReference type="Proteomes" id="UP000032702"/>
    </source>
</evidence>
<proteinExistence type="predicted"/>
<dbReference type="Proteomes" id="UP000001351">
    <property type="component" value="Chromosome"/>
</dbReference>
<dbReference type="InterPro" id="IPR036890">
    <property type="entry name" value="HATPase_C_sf"/>
</dbReference>
<reference evidence="8 10" key="2">
    <citation type="journal article" date="2011" name="Mol. Biol. Evol.">
        <title>Comparative genomic analysis of fruiting body formation in Myxococcales.</title>
        <authorList>
            <person name="Huntley S."/>
            <person name="Hamann N."/>
            <person name="Wegener-Feldbrugge S."/>
            <person name="Treuner-Lange A."/>
            <person name="Kube M."/>
            <person name="Reinhardt R."/>
            <person name="Klages S."/>
            <person name="Muller R."/>
            <person name="Ronning C.M."/>
            <person name="Nierman W.C."/>
            <person name="Sogaard-Andersen L."/>
        </authorList>
    </citation>
    <scope>NUCLEOTIDE SEQUENCE [LARGE SCALE GENOMIC DNA]</scope>
    <source>
        <strain evidence="8 10">DW4/3-1</strain>
    </source>
</reference>
<evidence type="ECO:0000313" key="10">
    <source>
        <dbReference type="Proteomes" id="UP000001351"/>
    </source>
</evidence>
<gene>
    <name evidence="8" type="ordered locus">STAUR_1775</name>
    <name evidence="9" type="ORF">STIAU_3710</name>
</gene>
<dbReference type="Gene3D" id="3.30.565.10">
    <property type="entry name" value="Histidine kinase-like ATPase, C-terminal domain"/>
    <property type="match status" value="1"/>
</dbReference>
<dbReference type="PRINTS" id="PR00344">
    <property type="entry name" value="BCTRLSENSOR"/>
</dbReference>
<dbReference type="eggNOG" id="COG4191">
    <property type="taxonomic scope" value="Bacteria"/>
</dbReference>
<dbReference type="SMART" id="SM00387">
    <property type="entry name" value="HATPase_c"/>
    <property type="match status" value="1"/>
</dbReference>
<dbReference type="PROSITE" id="PS50109">
    <property type="entry name" value="HIS_KIN"/>
    <property type="match status" value="1"/>
</dbReference>
<dbReference type="Proteomes" id="UP000032702">
    <property type="component" value="Unassembled WGS sequence"/>
</dbReference>
<dbReference type="InterPro" id="IPR005467">
    <property type="entry name" value="His_kinase_dom"/>
</dbReference>
<keyword evidence="9" id="KW-0808">Transferase</keyword>
<evidence type="ECO:0000259" key="7">
    <source>
        <dbReference type="PROSITE" id="PS50110"/>
    </source>
</evidence>
<keyword evidence="5" id="KW-0175">Coiled coil</keyword>
<dbReference type="Gene3D" id="3.40.50.2300">
    <property type="match status" value="1"/>
</dbReference>
<evidence type="ECO:0000259" key="6">
    <source>
        <dbReference type="PROSITE" id="PS50109"/>
    </source>
</evidence>
<protein>
    <recommendedName>
        <fullName evidence="2">histidine kinase</fullName>
        <ecNumber evidence="2">2.7.13.3</ecNumber>
    </recommendedName>
</protein>
<evidence type="ECO:0000313" key="9">
    <source>
        <dbReference type="EMBL" id="EAU69374.1"/>
    </source>
</evidence>
<feature type="modified residue" description="4-aspartylphosphate" evidence="4">
    <location>
        <position position="102"/>
    </location>
</feature>